<dbReference type="PANTHER" id="PTHR43350:SF19">
    <property type="entry name" value="D-GULOSIDE 3-DEHYDROGENASE"/>
    <property type="match status" value="1"/>
</dbReference>
<dbReference type="SUPFAM" id="SSF50129">
    <property type="entry name" value="GroES-like"/>
    <property type="match status" value="1"/>
</dbReference>
<evidence type="ECO:0000256" key="2">
    <source>
        <dbReference type="ARBA" id="ARBA00008072"/>
    </source>
</evidence>
<dbReference type="Proteomes" id="UP000076577">
    <property type="component" value="Unassembled WGS sequence"/>
</dbReference>
<evidence type="ECO:0000313" key="7">
    <source>
        <dbReference type="Proteomes" id="UP000076577"/>
    </source>
</evidence>
<accession>A0A165YUX4</accession>
<dbReference type="Gene3D" id="3.40.50.720">
    <property type="entry name" value="NAD(P)-binding Rossmann-like Domain"/>
    <property type="match status" value="1"/>
</dbReference>
<dbReference type="Gene3D" id="3.90.180.10">
    <property type="entry name" value="Medium-chain alcohol dehydrogenases, catalytic domain"/>
    <property type="match status" value="1"/>
</dbReference>
<dbReference type="CDD" id="cd08255">
    <property type="entry name" value="2-desacetyl-2-hydroxyethyl_bacteriochlorophyllide_like"/>
    <property type="match status" value="1"/>
</dbReference>
<dbReference type="OrthoDB" id="9781588at2"/>
<evidence type="ECO:0000256" key="3">
    <source>
        <dbReference type="ARBA" id="ARBA00022723"/>
    </source>
</evidence>
<dbReference type="GO" id="GO:0008743">
    <property type="term" value="F:L-threonine 3-dehydrogenase activity"/>
    <property type="evidence" value="ECO:0007669"/>
    <property type="project" value="UniProtKB-EC"/>
</dbReference>
<keyword evidence="4" id="KW-0862">Zinc</keyword>
<comment type="similarity">
    <text evidence="2">Belongs to the zinc-containing alcohol dehydrogenase family.</text>
</comment>
<evidence type="ECO:0000256" key="5">
    <source>
        <dbReference type="ARBA" id="ARBA00023002"/>
    </source>
</evidence>
<keyword evidence="3" id="KW-0479">Metal-binding</keyword>
<evidence type="ECO:0000256" key="4">
    <source>
        <dbReference type="ARBA" id="ARBA00022833"/>
    </source>
</evidence>
<proteinExistence type="inferred from homology"/>
<dbReference type="InterPro" id="IPR011032">
    <property type="entry name" value="GroES-like_sf"/>
</dbReference>
<organism evidence="6 7">
    <name type="scientific">Pseudovibrio axinellae</name>
    <dbReference type="NCBI Taxonomy" id="989403"/>
    <lineage>
        <taxon>Bacteria</taxon>
        <taxon>Pseudomonadati</taxon>
        <taxon>Pseudomonadota</taxon>
        <taxon>Alphaproteobacteria</taxon>
        <taxon>Hyphomicrobiales</taxon>
        <taxon>Stappiaceae</taxon>
        <taxon>Pseudovibrio</taxon>
    </lineage>
</organism>
<comment type="caution">
    <text evidence="6">The sequence shown here is derived from an EMBL/GenBank/DDBJ whole genome shotgun (WGS) entry which is preliminary data.</text>
</comment>
<evidence type="ECO:0000256" key="1">
    <source>
        <dbReference type="ARBA" id="ARBA00001947"/>
    </source>
</evidence>
<protein>
    <submittedName>
        <fullName evidence="6">L-threonine 3-dehydrogenase</fullName>
        <ecNumber evidence="6">1.1.1.103</ecNumber>
    </submittedName>
</protein>
<comment type="cofactor">
    <cofactor evidence="1">
        <name>Zn(2+)</name>
        <dbReference type="ChEBI" id="CHEBI:29105"/>
    </cofactor>
</comment>
<sequence length="325" mass="35351">MSEIARALWYTAPQTIEIREERLSKSYGNRIYLKTHASAVSRGTEAIVFHGGVPISERERMTAPFQVGSFPFPVKYGYANVAEVIEPAGELPAGQRVFSLFPHQSAFLLPASALYPIPESLPSIRATLAANMETALNITWDASILPCSHVSVVGVGTLGALVGYICRHIAGVHITLIDVNERRQDIADEFSCEFATPDAAPENQDVVIHCSASDTGLNTAIRIAGSEAKIIEASWYGSQHSNLVLGGGFHSQRLNLISSQVGQVAPAMRPRWSHRRRMEAAISLLEDDVLEALLAPPIQFESTPEDLPGVFSGKKDTVFQPIVYS</sequence>
<reference evidence="6 7" key="1">
    <citation type="journal article" date="2016" name="Front. Microbiol.">
        <title>Comparative Genomic Analysis Reveals a Diverse Repertoire of Genes Involved in Prokaryote-Eukaryote Interactions within the Pseudovibrio Genus.</title>
        <authorList>
            <person name="Romano S."/>
            <person name="Fernandez-Guerra A."/>
            <person name="Reen F.J."/>
            <person name="Glockner F.O."/>
            <person name="Crowley S.P."/>
            <person name="O'Sullivan O."/>
            <person name="Cotter P.D."/>
            <person name="Adams C."/>
            <person name="Dobson A.D."/>
            <person name="O'Gara F."/>
        </authorList>
    </citation>
    <scope>NUCLEOTIDE SEQUENCE [LARGE SCALE GENOMIC DNA]</scope>
    <source>
        <strain evidence="6 7">Ad2</strain>
    </source>
</reference>
<dbReference type="InterPro" id="IPR036291">
    <property type="entry name" value="NAD(P)-bd_dom_sf"/>
</dbReference>
<gene>
    <name evidence="6" type="primary">tdh</name>
    <name evidence="6" type="ORF">PsAD2_02008</name>
</gene>
<dbReference type="GO" id="GO:0046872">
    <property type="term" value="F:metal ion binding"/>
    <property type="evidence" value="ECO:0007669"/>
    <property type="project" value="UniProtKB-KW"/>
</dbReference>
<dbReference type="AlphaFoldDB" id="A0A165YUX4"/>
<dbReference type="EMBL" id="LMCB01000015">
    <property type="protein sequence ID" value="KZL19257.1"/>
    <property type="molecule type" value="Genomic_DNA"/>
</dbReference>
<name>A0A165YUX4_9HYPH</name>
<dbReference type="SUPFAM" id="SSF51735">
    <property type="entry name" value="NAD(P)-binding Rossmann-fold domains"/>
    <property type="match status" value="1"/>
</dbReference>
<keyword evidence="5 6" id="KW-0560">Oxidoreductase</keyword>
<dbReference type="PANTHER" id="PTHR43350">
    <property type="entry name" value="NAD-DEPENDENT ALCOHOL DEHYDROGENASE"/>
    <property type="match status" value="1"/>
</dbReference>
<dbReference type="EC" id="1.1.1.103" evidence="6"/>
<dbReference type="STRING" id="989403.SAMN05421798_102699"/>
<keyword evidence="7" id="KW-1185">Reference proteome</keyword>
<evidence type="ECO:0000313" key="6">
    <source>
        <dbReference type="EMBL" id="KZL19257.1"/>
    </source>
</evidence>
<dbReference type="PATRIC" id="fig|989403.3.peg.2148"/>